<reference evidence="2" key="1">
    <citation type="submission" date="2020-01" db="EMBL/GenBank/DDBJ databases">
        <title>Genome sequence of Kobresia littledalei, the first chromosome-level genome in the family Cyperaceae.</title>
        <authorList>
            <person name="Qu G."/>
        </authorList>
    </citation>
    <scope>NUCLEOTIDE SEQUENCE</scope>
    <source>
        <strain evidence="2">C.B.Clarke</strain>
        <tissue evidence="2">Leaf</tissue>
    </source>
</reference>
<sequence length="105" mass="12355">MGRGGSKRRHFSSTVKSQSKSKRTDDDALWEDDDDEIDAFHKQRDFLLMSLKGNQTMRIWSSLSLIFRKMIVMKAKTRIPILMMLTKMILRPEALLLRLQDRQNT</sequence>
<comment type="caution">
    <text evidence="2">The sequence shown here is derived from an EMBL/GenBank/DDBJ whole genome shotgun (WGS) entry which is preliminary data.</text>
</comment>
<gene>
    <name evidence="2" type="ORF">FCM35_KLT04031</name>
</gene>
<name>A0A833R0V7_9POAL</name>
<dbReference type="EMBL" id="SWLB01000013">
    <property type="protein sequence ID" value="KAF3330677.1"/>
    <property type="molecule type" value="Genomic_DNA"/>
</dbReference>
<dbReference type="Proteomes" id="UP000623129">
    <property type="component" value="Unassembled WGS sequence"/>
</dbReference>
<feature type="compositionally biased region" description="Basic residues" evidence="1">
    <location>
        <begin position="1"/>
        <end position="11"/>
    </location>
</feature>
<accession>A0A833R0V7</accession>
<proteinExistence type="predicted"/>
<evidence type="ECO:0000256" key="1">
    <source>
        <dbReference type="SAM" id="MobiDB-lite"/>
    </source>
</evidence>
<dbReference type="AlphaFoldDB" id="A0A833R0V7"/>
<organism evidence="2 3">
    <name type="scientific">Carex littledalei</name>
    <dbReference type="NCBI Taxonomy" id="544730"/>
    <lineage>
        <taxon>Eukaryota</taxon>
        <taxon>Viridiplantae</taxon>
        <taxon>Streptophyta</taxon>
        <taxon>Embryophyta</taxon>
        <taxon>Tracheophyta</taxon>
        <taxon>Spermatophyta</taxon>
        <taxon>Magnoliopsida</taxon>
        <taxon>Liliopsida</taxon>
        <taxon>Poales</taxon>
        <taxon>Cyperaceae</taxon>
        <taxon>Cyperoideae</taxon>
        <taxon>Cariceae</taxon>
        <taxon>Carex</taxon>
        <taxon>Carex subgen. Euthyceras</taxon>
    </lineage>
</organism>
<feature type="region of interest" description="Disordered" evidence="1">
    <location>
        <begin position="1"/>
        <end position="27"/>
    </location>
</feature>
<protein>
    <submittedName>
        <fullName evidence="2">Uncharacterized protein</fullName>
    </submittedName>
</protein>
<keyword evidence="3" id="KW-1185">Reference proteome</keyword>
<evidence type="ECO:0000313" key="3">
    <source>
        <dbReference type="Proteomes" id="UP000623129"/>
    </source>
</evidence>
<evidence type="ECO:0000313" key="2">
    <source>
        <dbReference type="EMBL" id="KAF3330677.1"/>
    </source>
</evidence>